<protein>
    <recommendedName>
        <fullName evidence="5 6">Dephospho-CoA kinase</fullName>
        <ecNumber evidence="5 6">2.7.1.24</ecNumber>
    </recommendedName>
    <alternativeName>
        <fullName evidence="5">Dephosphocoenzyme A kinase</fullName>
    </alternativeName>
</protein>
<dbReference type="GO" id="GO:0005737">
    <property type="term" value="C:cytoplasm"/>
    <property type="evidence" value="ECO:0007669"/>
    <property type="project" value="UniProtKB-SubCell"/>
</dbReference>
<keyword evidence="3 5" id="KW-0067">ATP-binding</keyword>
<evidence type="ECO:0000313" key="7">
    <source>
        <dbReference type="EMBL" id="TGK02573.1"/>
    </source>
</evidence>
<keyword evidence="5" id="KW-0963">Cytoplasm</keyword>
<dbReference type="Proteomes" id="UP000297946">
    <property type="component" value="Unassembled WGS sequence"/>
</dbReference>
<dbReference type="CDD" id="cd02022">
    <property type="entry name" value="DPCK"/>
    <property type="match status" value="1"/>
</dbReference>
<comment type="caution">
    <text evidence="7">The sequence shown here is derived from an EMBL/GenBank/DDBJ whole genome shotgun (WGS) entry which is preliminary data.</text>
</comment>
<dbReference type="AlphaFoldDB" id="A0A5F1ZT61"/>
<dbReference type="EMBL" id="RQER01000004">
    <property type="protein sequence ID" value="TGK02573.1"/>
    <property type="molecule type" value="Genomic_DNA"/>
</dbReference>
<evidence type="ECO:0000256" key="1">
    <source>
        <dbReference type="ARBA" id="ARBA00009018"/>
    </source>
</evidence>
<dbReference type="EMBL" id="RQGC01000008">
    <property type="protein sequence ID" value="TGL40279.1"/>
    <property type="molecule type" value="Genomic_DNA"/>
</dbReference>
<evidence type="ECO:0000256" key="4">
    <source>
        <dbReference type="ARBA" id="ARBA00022993"/>
    </source>
</evidence>
<keyword evidence="5 7" id="KW-0418">Kinase</keyword>
<sequence length="208" mass="23280">MTRSASRTDESFLVGITGMIGGGKSTVTRIFEELGAFRISADEIARKFTEPDSPVREELVQALGKEILDDSGALDRKRIAKLVFGDPEKLKALNGIVHPRIRQEFSEILARQTKDTLVAWEVPLLFETDSYTLCDATVCVVSDLASSLKRASERDGIRLEEVEARAKNQLSLQEKAEKADYTLKNLGDLGDLRKECERLYSELRGRMK</sequence>
<keyword evidence="9" id="KW-1185">Reference proteome</keyword>
<reference evidence="8" key="1">
    <citation type="submission" date="2018-10" db="EMBL/GenBank/DDBJ databases">
        <authorList>
            <person name="Vincent A.T."/>
            <person name="Schiettekatte O."/>
            <person name="Bourhy P."/>
            <person name="Veyrier F.J."/>
            <person name="Picardeau M."/>
        </authorList>
    </citation>
    <scope>NUCLEOTIDE SEQUENCE</scope>
    <source>
        <strain evidence="8">201702690</strain>
    </source>
</reference>
<dbReference type="EC" id="2.7.1.24" evidence="5 6"/>
<feature type="binding site" evidence="5">
    <location>
        <begin position="21"/>
        <end position="26"/>
    </location>
    <ligand>
        <name>ATP</name>
        <dbReference type="ChEBI" id="CHEBI:30616"/>
    </ligand>
</feature>
<dbReference type="HAMAP" id="MF_00376">
    <property type="entry name" value="Dephospho_CoA_kinase"/>
    <property type="match status" value="1"/>
</dbReference>
<keyword evidence="5 7" id="KW-0808">Transferase</keyword>
<dbReference type="PANTHER" id="PTHR10695">
    <property type="entry name" value="DEPHOSPHO-COA KINASE-RELATED"/>
    <property type="match status" value="1"/>
</dbReference>
<evidence type="ECO:0000256" key="2">
    <source>
        <dbReference type="ARBA" id="ARBA00022741"/>
    </source>
</evidence>
<dbReference type="NCBIfam" id="TIGR00152">
    <property type="entry name" value="dephospho-CoA kinase"/>
    <property type="match status" value="1"/>
</dbReference>
<dbReference type="UniPathway" id="UPA00241">
    <property type="reaction ID" value="UER00356"/>
</dbReference>
<comment type="function">
    <text evidence="5">Catalyzes the phosphorylation of the 3'-hydroxyl group of dephosphocoenzyme A to form coenzyme A.</text>
</comment>
<evidence type="ECO:0000313" key="10">
    <source>
        <dbReference type="Proteomes" id="UP000297946"/>
    </source>
</evidence>
<dbReference type="GO" id="GO:0004140">
    <property type="term" value="F:dephospho-CoA kinase activity"/>
    <property type="evidence" value="ECO:0007669"/>
    <property type="project" value="UniProtKB-UniRule"/>
</dbReference>
<organism evidence="7 10">
    <name type="scientific">Leptospira langatensis</name>
    <dbReference type="NCBI Taxonomy" id="2484983"/>
    <lineage>
        <taxon>Bacteria</taxon>
        <taxon>Pseudomonadati</taxon>
        <taxon>Spirochaetota</taxon>
        <taxon>Spirochaetia</taxon>
        <taxon>Leptospirales</taxon>
        <taxon>Leptospiraceae</taxon>
        <taxon>Leptospira</taxon>
    </lineage>
</organism>
<dbReference type="GO" id="GO:0005524">
    <property type="term" value="F:ATP binding"/>
    <property type="evidence" value="ECO:0007669"/>
    <property type="project" value="UniProtKB-UniRule"/>
</dbReference>
<dbReference type="RefSeq" id="WP_135646339.1">
    <property type="nucleotide sequence ID" value="NZ_RQER01000004.1"/>
</dbReference>
<keyword evidence="4 5" id="KW-0173">Coenzyme A biosynthesis</keyword>
<proteinExistence type="inferred from homology"/>
<evidence type="ECO:0000256" key="3">
    <source>
        <dbReference type="ARBA" id="ARBA00022840"/>
    </source>
</evidence>
<dbReference type="Pfam" id="PF01121">
    <property type="entry name" value="CoaE"/>
    <property type="match status" value="1"/>
</dbReference>
<dbReference type="PROSITE" id="PS51219">
    <property type="entry name" value="DPCK"/>
    <property type="match status" value="1"/>
</dbReference>
<dbReference type="Proteomes" id="UP000297273">
    <property type="component" value="Unassembled WGS sequence"/>
</dbReference>
<name>A0A5F1ZT61_9LEPT</name>
<dbReference type="SUPFAM" id="SSF52540">
    <property type="entry name" value="P-loop containing nucleoside triphosphate hydrolases"/>
    <property type="match status" value="1"/>
</dbReference>
<dbReference type="PANTHER" id="PTHR10695:SF46">
    <property type="entry name" value="BIFUNCTIONAL COENZYME A SYNTHASE-RELATED"/>
    <property type="match status" value="1"/>
</dbReference>
<comment type="pathway">
    <text evidence="5">Cofactor biosynthesis; coenzyme A biosynthesis; CoA from (R)-pantothenate: step 5/5.</text>
</comment>
<accession>A0A5F1ZT61</accession>
<dbReference type="OrthoDB" id="9812943at2"/>
<evidence type="ECO:0000256" key="6">
    <source>
        <dbReference type="NCBIfam" id="TIGR00152"/>
    </source>
</evidence>
<dbReference type="GO" id="GO:0015937">
    <property type="term" value="P:coenzyme A biosynthetic process"/>
    <property type="evidence" value="ECO:0007669"/>
    <property type="project" value="UniProtKB-UniRule"/>
</dbReference>
<evidence type="ECO:0000313" key="8">
    <source>
        <dbReference type="EMBL" id="TGL40279.1"/>
    </source>
</evidence>
<dbReference type="InterPro" id="IPR027417">
    <property type="entry name" value="P-loop_NTPase"/>
</dbReference>
<keyword evidence="2 5" id="KW-0547">Nucleotide-binding</keyword>
<reference evidence="7 10" key="2">
    <citation type="journal article" date="2019" name="PLoS Negl. Trop. Dis.">
        <title>Revisiting the worldwide diversity of Leptospira species in the environment.</title>
        <authorList>
            <person name="Vincent A.T."/>
            <person name="Schiettekatte O."/>
            <person name="Bourhy P."/>
            <person name="Veyrier F.J."/>
            <person name="Picardeau M."/>
        </authorList>
    </citation>
    <scope>NUCLEOTIDE SEQUENCE [LARGE SCALE GENOMIC DNA]</scope>
    <source>
        <strain evidence="8">201702690</strain>
        <strain evidence="7 10">SSW18</strain>
    </source>
</reference>
<dbReference type="Gene3D" id="3.40.50.300">
    <property type="entry name" value="P-loop containing nucleotide triphosphate hydrolases"/>
    <property type="match status" value="1"/>
</dbReference>
<comment type="catalytic activity">
    <reaction evidence="5">
        <text>3'-dephospho-CoA + ATP = ADP + CoA + H(+)</text>
        <dbReference type="Rhea" id="RHEA:18245"/>
        <dbReference type="ChEBI" id="CHEBI:15378"/>
        <dbReference type="ChEBI" id="CHEBI:30616"/>
        <dbReference type="ChEBI" id="CHEBI:57287"/>
        <dbReference type="ChEBI" id="CHEBI:57328"/>
        <dbReference type="ChEBI" id="CHEBI:456216"/>
        <dbReference type="EC" id="2.7.1.24"/>
    </reaction>
</comment>
<dbReference type="InterPro" id="IPR001977">
    <property type="entry name" value="Depp_CoAkinase"/>
</dbReference>
<evidence type="ECO:0000256" key="5">
    <source>
        <dbReference type="HAMAP-Rule" id="MF_00376"/>
    </source>
</evidence>
<evidence type="ECO:0000313" key="9">
    <source>
        <dbReference type="Proteomes" id="UP000297273"/>
    </source>
</evidence>
<gene>
    <name evidence="5" type="primary">coaE</name>
    <name evidence="7" type="ORF">EHO57_04375</name>
    <name evidence="8" type="ORF">EHQ53_13740</name>
</gene>
<comment type="subcellular location">
    <subcellularLocation>
        <location evidence="5">Cytoplasm</location>
    </subcellularLocation>
</comment>
<comment type="similarity">
    <text evidence="1 5">Belongs to the CoaE family.</text>
</comment>